<keyword evidence="1" id="KW-1015">Disulfide bond</keyword>
<name>A0A023GNJ7_AMBTT</name>
<protein>
    <submittedName>
        <fullName evidence="4">Putative tick metalloprotease 43</fullName>
    </submittedName>
</protein>
<keyword evidence="4" id="KW-0645">Protease</keyword>
<dbReference type="Gene3D" id="3.40.390.10">
    <property type="entry name" value="Collagenase (Catalytic Domain)"/>
    <property type="match status" value="1"/>
</dbReference>
<dbReference type="AlphaFoldDB" id="A0A023GNJ7"/>
<dbReference type="SUPFAM" id="SSF55486">
    <property type="entry name" value="Metalloproteases ('zincins'), catalytic domain"/>
    <property type="match status" value="1"/>
</dbReference>
<feature type="chain" id="PRO_5001522039" evidence="2">
    <location>
        <begin position="26"/>
        <end position="287"/>
    </location>
</feature>
<keyword evidence="4" id="KW-0378">Hydrolase</keyword>
<dbReference type="PROSITE" id="PS50215">
    <property type="entry name" value="ADAM_MEPRO"/>
    <property type="match status" value="1"/>
</dbReference>
<dbReference type="GO" id="GO:0006508">
    <property type="term" value="P:proteolysis"/>
    <property type="evidence" value="ECO:0007669"/>
    <property type="project" value="UniProtKB-KW"/>
</dbReference>
<evidence type="ECO:0000259" key="3">
    <source>
        <dbReference type="PROSITE" id="PS50215"/>
    </source>
</evidence>
<reference evidence="4" key="1">
    <citation type="submission" date="2014-03" db="EMBL/GenBank/DDBJ databases">
        <title>The sialotranscriptome of Amblyomma triste, Amblyomma parvum and Amblyomma cajennense ticks, uncovered by 454-based RNA-seq.</title>
        <authorList>
            <person name="Garcia G.R."/>
            <person name="Gardinassi L.G."/>
            <person name="Ribeiro J.M."/>
            <person name="Anatriello E."/>
            <person name="Ferreira B.R."/>
            <person name="Moreira H.N."/>
            <person name="Mafra C."/>
            <person name="Olegario M.M."/>
            <person name="Szabo P.J."/>
            <person name="Miranda-Santos I.K."/>
            <person name="Maruyama S.R."/>
        </authorList>
    </citation>
    <scope>NUCLEOTIDE SEQUENCE</scope>
    <source>
        <strain evidence="4">Mato Grasso do Sul</strain>
        <tissue evidence="4">Salivary glands</tissue>
    </source>
</reference>
<feature type="signal peptide" evidence="2">
    <location>
        <begin position="1"/>
        <end position="25"/>
    </location>
</feature>
<organism evidence="4">
    <name type="scientific">Amblyomma triste</name>
    <name type="common">Neotropical tick</name>
    <dbReference type="NCBI Taxonomy" id="251400"/>
    <lineage>
        <taxon>Eukaryota</taxon>
        <taxon>Metazoa</taxon>
        <taxon>Ecdysozoa</taxon>
        <taxon>Arthropoda</taxon>
        <taxon>Chelicerata</taxon>
        <taxon>Arachnida</taxon>
        <taxon>Acari</taxon>
        <taxon>Parasitiformes</taxon>
        <taxon>Ixodida</taxon>
        <taxon>Ixodoidea</taxon>
        <taxon>Ixodidae</taxon>
        <taxon>Amblyomminae</taxon>
        <taxon>Amblyomma</taxon>
    </lineage>
</organism>
<dbReference type="InterPro" id="IPR001590">
    <property type="entry name" value="Peptidase_M12B"/>
</dbReference>
<keyword evidence="2" id="KW-0732">Signal</keyword>
<evidence type="ECO:0000256" key="1">
    <source>
        <dbReference type="PROSITE-ProRule" id="PRU00276"/>
    </source>
</evidence>
<comment type="caution">
    <text evidence="1">Lacks conserved residue(s) required for the propagation of feature annotation.</text>
</comment>
<dbReference type="GO" id="GO:0004222">
    <property type="term" value="F:metalloendopeptidase activity"/>
    <property type="evidence" value="ECO:0007669"/>
    <property type="project" value="InterPro"/>
</dbReference>
<keyword evidence="4" id="KW-0482">Metalloprotease</keyword>
<evidence type="ECO:0000256" key="2">
    <source>
        <dbReference type="SAM" id="SignalP"/>
    </source>
</evidence>
<feature type="domain" description="Peptidase M12B" evidence="3">
    <location>
        <begin position="161"/>
        <end position="285"/>
    </location>
</feature>
<feature type="non-terminal residue" evidence="4">
    <location>
        <position position="1"/>
    </location>
</feature>
<dbReference type="InterPro" id="IPR024079">
    <property type="entry name" value="MetalloPept_cat_dom_sf"/>
</dbReference>
<dbReference type="EMBL" id="GBBM01000001">
    <property type="protein sequence ID" value="JAC35417.1"/>
    <property type="molecule type" value="mRNA"/>
</dbReference>
<evidence type="ECO:0000313" key="4">
    <source>
        <dbReference type="EMBL" id="JAC35417.1"/>
    </source>
</evidence>
<sequence length="287" mass="31068">KCTMHFPVVLAASAFIGISICSGKAARLQEEISSQLFSSRDGYGDNEEEPPNHVFLDLFVGYDSGYKTDEHTQRNINQYINKFITKLNKYFVYRPASSEDEQRISKVTFRLAGEEQSQPDVLPRIKEAGGGEVTVDGSKQVLQDLGEAMHEAHKSLSAVLYLLLDNDPSSTGYNDVFYNATTIGGICSPKLATAVLDSPGTIGGAAPAARNLARLLGAVNDGQGPPGDDYVVGSDGAEHCSSDDGYLLGGQTQDGENSQSFSECTFEQFFTTLVHKGKTCWKQENNS</sequence>
<feature type="disulfide bond" evidence="1">
    <location>
        <begin position="240"/>
        <end position="264"/>
    </location>
</feature>
<proteinExistence type="evidence at transcript level"/>
<accession>A0A023GNJ7</accession>